<evidence type="ECO:0000256" key="1">
    <source>
        <dbReference type="SAM" id="MobiDB-lite"/>
    </source>
</evidence>
<reference evidence="2 3" key="1">
    <citation type="submission" date="2022-10" db="EMBL/GenBank/DDBJ databases">
        <title>Xanthomonas sp. H13-6.</title>
        <authorList>
            <person name="Liu X."/>
            <person name="Deng Z."/>
            <person name="Jiang Y."/>
            <person name="Yu T."/>
            <person name="Ai J."/>
        </authorList>
    </citation>
    <scope>NUCLEOTIDE SEQUENCE [LARGE SCALE GENOMIC DNA]</scope>
    <source>
        <strain evidence="2 3">H13-6</strain>
    </source>
</reference>
<accession>A0ABT3JYD7</accession>
<evidence type="ECO:0000313" key="3">
    <source>
        <dbReference type="Proteomes" id="UP001209922"/>
    </source>
</evidence>
<dbReference type="Proteomes" id="UP001209922">
    <property type="component" value="Unassembled WGS sequence"/>
</dbReference>
<protein>
    <submittedName>
        <fullName evidence="2">Uncharacterized protein</fullName>
    </submittedName>
</protein>
<name>A0ABT3JYD7_9XANT</name>
<proteinExistence type="predicted"/>
<gene>
    <name evidence="2" type="ORF">OK345_13280</name>
</gene>
<comment type="caution">
    <text evidence="2">The sequence shown here is derived from an EMBL/GenBank/DDBJ whole genome shotgun (WGS) entry which is preliminary data.</text>
</comment>
<keyword evidence="3" id="KW-1185">Reference proteome</keyword>
<evidence type="ECO:0000313" key="2">
    <source>
        <dbReference type="EMBL" id="MCW4473473.1"/>
    </source>
</evidence>
<sequence length="64" mass="7409">MLQDGNIHLRFFISGKPHEEKIRRAVGYRCARMIAAAANRRPSTLPLVRSPPHGRCRRPQQLLY</sequence>
<dbReference type="RefSeq" id="WP_265128457.1">
    <property type="nucleotide sequence ID" value="NZ_JAPCHY010000011.1"/>
</dbReference>
<feature type="region of interest" description="Disordered" evidence="1">
    <location>
        <begin position="41"/>
        <end position="64"/>
    </location>
</feature>
<dbReference type="EMBL" id="JAPCHY010000011">
    <property type="protein sequence ID" value="MCW4473473.1"/>
    <property type="molecule type" value="Genomic_DNA"/>
</dbReference>
<organism evidence="2 3">
    <name type="scientific">Xanthomonas chitinilytica</name>
    <dbReference type="NCBI Taxonomy" id="2989819"/>
    <lineage>
        <taxon>Bacteria</taxon>
        <taxon>Pseudomonadati</taxon>
        <taxon>Pseudomonadota</taxon>
        <taxon>Gammaproteobacteria</taxon>
        <taxon>Lysobacterales</taxon>
        <taxon>Lysobacteraceae</taxon>
        <taxon>Xanthomonas</taxon>
    </lineage>
</organism>